<gene>
    <name evidence="2" type="ORF">S12H4_28475</name>
</gene>
<organism evidence="2">
    <name type="scientific">marine sediment metagenome</name>
    <dbReference type="NCBI Taxonomy" id="412755"/>
    <lineage>
        <taxon>unclassified sequences</taxon>
        <taxon>metagenomes</taxon>
        <taxon>ecological metagenomes</taxon>
    </lineage>
</organism>
<accession>X1VAD3</accession>
<protein>
    <submittedName>
        <fullName evidence="2">Uncharacterized protein</fullName>
    </submittedName>
</protein>
<dbReference type="EMBL" id="BARW01016336">
    <property type="protein sequence ID" value="GAJ02645.1"/>
    <property type="molecule type" value="Genomic_DNA"/>
</dbReference>
<feature type="coiled-coil region" evidence="1">
    <location>
        <begin position="5"/>
        <end position="39"/>
    </location>
</feature>
<comment type="caution">
    <text evidence="2">The sequence shown here is derived from an EMBL/GenBank/DDBJ whole genome shotgun (WGS) entry which is preliminary data.</text>
</comment>
<feature type="non-terminal residue" evidence="2">
    <location>
        <position position="55"/>
    </location>
</feature>
<proteinExistence type="predicted"/>
<keyword evidence="1" id="KW-0175">Coiled coil</keyword>
<dbReference type="AlphaFoldDB" id="X1VAD3"/>
<name>X1VAD3_9ZZZZ</name>
<evidence type="ECO:0000256" key="1">
    <source>
        <dbReference type="SAM" id="Coils"/>
    </source>
</evidence>
<evidence type="ECO:0000313" key="2">
    <source>
        <dbReference type="EMBL" id="GAJ02645.1"/>
    </source>
</evidence>
<reference evidence="2" key="1">
    <citation type="journal article" date="2014" name="Front. Microbiol.">
        <title>High frequency of phylogenetically diverse reductive dehalogenase-homologous genes in deep subseafloor sedimentary metagenomes.</title>
        <authorList>
            <person name="Kawai M."/>
            <person name="Futagami T."/>
            <person name="Toyoda A."/>
            <person name="Takaki Y."/>
            <person name="Nishi S."/>
            <person name="Hori S."/>
            <person name="Arai W."/>
            <person name="Tsubouchi T."/>
            <person name="Morono Y."/>
            <person name="Uchiyama I."/>
            <person name="Ito T."/>
            <person name="Fujiyama A."/>
            <person name="Inagaki F."/>
            <person name="Takami H."/>
        </authorList>
    </citation>
    <scope>NUCLEOTIDE SEQUENCE</scope>
    <source>
        <strain evidence="2">Expedition CK06-06</strain>
    </source>
</reference>
<sequence length="55" mass="5909">MKAELAKTNDALSKAQAELDSLKQDFALEKMAKAEAQAELDSALNKKPDTSEVDG</sequence>